<dbReference type="InParanoid" id="A0A409WJ24"/>
<dbReference type="Pfam" id="PF01476">
    <property type="entry name" value="LysM"/>
    <property type="match status" value="2"/>
</dbReference>
<reference evidence="5 6" key="1">
    <citation type="journal article" date="2018" name="Evol. Lett.">
        <title>Horizontal gene cluster transfer increased hallucinogenic mushroom diversity.</title>
        <authorList>
            <person name="Reynolds H.T."/>
            <person name="Vijayakumar V."/>
            <person name="Gluck-Thaler E."/>
            <person name="Korotkin H.B."/>
            <person name="Matheny P.B."/>
            <person name="Slot J.C."/>
        </authorList>
    </citation>
    <scope>NUCLEOTIDE SEQUENCE [LARGE SCALE GENOMIC DNA]</scope>
    <source>
        <strain evidence="5 6">2631</strain>
    </source>
</reference>
<dbReference type="CDD" id="cd00118">
    <property type="entry name" value="LysM"/>
    <property type="match status" value="2"/>
</dbReference>
<dbReference type="PANTHER" id="PTHR34997:SF1">
    <property type="entry name" value="PEPTIDOGLYCAN-BINDING LYSIN DOMAIN"/>
    <property type="match status" value="1"/>
</dbReference>
<dbReference type="PANTHER" id="PTHR34997">
    <property type="entry name" value="AM15"/>
    <property type="match status" value="1"/>
</dbReference>
<evidence type="ECO:0000313" key="6">
    <source>
        <dbReference type="Proteomes" id="UP000283269"/>
    </source>
</evidence>
<evidence type="ECO:0000256" key="3">
    <source>
        <dbReference type="SAM" id="SignalP"/>
    </source>
</evidence>
<feature type="domain" description="LysM" evidence="4">
    <location>
        <begin position="32"/>
        <end position="79"/>
    </location>
</feature>
<dbReference type="Proteomes" id="UP000283269">
    <property type="component" value="Unassembled WGS sequence"/>
</dbReference>
<comment type="caution">
    <text evidence="5">The sequence shown here is derived from an EMBL/GenBank/DDBJ whole genome shotgun (WGS) entry which is preliminary data.</text>
</comment>
<feature type="signal peptide" evidence="3">
    <location>
        <begin position="1"/>
        <end position="23"/>
    </location>
</feature>
<keyword evidence="6" id="KW-1185">Reference proteome</keyword>
<evidence type="ECO:0000256" key="2">
    <source>
        <dbReference type="ARBA" id="ARBA00023026"/>
    </source>
</evidence>
<sequence length="146" mass="14786">MANFVFRSLAIAAIVCATLLVNAQVATPPCARNYTVQPGDFCDKISAQQNVSTFQLASVNSGKIDAACDNLTVGEVLCLGLVGEDCTNVHVVVAGDTCASIALQAGISTATVLANNPNVNADCSNIGIDEVLCVAPAPINSTASAS</sequence>
<dbReference type="GO" id="GO:0008061">
    <property type="term" value="F:chitin binding"/>
    <property type="evidence" value="ECO:0007669"/>
    <property type="project" value="UniProtKB-KW"/>
</dbReference>
<dbReference type="OrthoDB" id="5985073at2759"/>
<evidence type="ECO:0000259" key="4">
    <source>
        <dbReference type="PROSITE" id="PS51782"/>
    </source>
</evidence>
<dbReference type="InterPro" id="IPR052210">
    <property type="entry name" value="LysM1-like"/>
</dbReference>
<proteinExistence type="predicted"/>
<name>A0A409WJ24_PSICY</name>
<organism evidence="5 6">
    <name type="scientific">Psilocybe cyanescens</name>
    <dbReference type="NCBI Taxonomy" id="93625"/>
    <lineage>
        <taxon>Eukaryota</taxon>
        <taxon>Fungi</taxon>
        <taxon>Dikarya</taxon>
        <taxon>Basidiomycota</taxon>
        <taxon>Agaricomycotina</taxon>
        <taxon>Agaricomycetes</taxon>
        <taxon>Agaricomycetidae</taxon>
        <taxon>Agaricales</taxon>
        <taxon>Agaricineae</taxon>
        <taxon>Strophariaceae</taxon>
        <taxon>Psilocybe</taxon>
    </lineage>
</organism>
<evidence type="ECO:0000313" key="5">
    <source>
        <dbReference type="EMBL" id="PPQ78502.1"/>
    </source>
</evidence>
<accession>A0A409WJ24</accession>
<feature type="chain" id="PRO_5019386084" description="LysM domain-containing protein" evidence="3">
    <location>
        <begin position="24"/>
        <end position="146"/>
    </location>
</feature>
<evidence type="ECO:0000256" key="1">
    <source>
        <dbReference type="ARBA" id="ARBA00022669"/>
    </source>
</evidence>
<gene>
    <name evidence="5" type="ORF">CVT25_011842</name>
</gene>
<dbReference type="InterPro" id="IPR018392">
    <property type="entry name" value="LysM"/>
</dbReference>
<dbReference type="EMBL" id="NHYD01003416">
    <property type="protein sequence ID" value="PPQ78502.1"/>
    <property type="molecule type" value="Genomic_DNA"/>
</dbReference>
<dbReference type="InterPro" id="IPR036779">
    <property type="entry name" value="LysM_dom_sf"/>
</dbReference>
<feature type="domain" description="LysM" evidence="4">
    <location>
        <begin position="88"/>
        <end position="134"/>
    </location>
</feature>
<dbReference type="Gene3D" id="3.10.350.10">
    <property type="entry name" value="LysM domain"/>
    <property type="match status" value="2"/>
</dbReference>
<dbReference type="AlphaFoldDB" id="A0A409WJ24"/>
<keyword evidence="2" id="KW-0843">Virulence</keyword>
<keyword evidence="1" id="KW-0147">Chitin-binding</keyword>
<keyword evidence="3" id="KW-0732">Signal</keyword>
<dbReference type="STRING" id="93625.A0A409WJ24"/>
<dbReference type="PROSITE" id="PS51782">
    <property type="entry name" value="LYSM"/>
    <property type="match status" value="2"/>
</dbReference>
<dbReference type="SMART" id="SM00257">
    <property type="entry name" value="LysM"/>
    <property type="match status" value="2"/>
</dbReference>
<protein>
    <recommendedName>
        <fullName evidence="4">LysM domain-containing protein</fullName>
    </recommendedName>
</protein>
<dbReference type="SUPFAM" id="SSF54106">
    <property type="entry name" value="LysM domain"/>
    <property type="match status" value="2"/>
</dbReference>